<evidence type="ECO:0000259" key="5">
    <source>
        <dbReference type="Pfam" id="PF25917"/>
    </source>
</evidence>
<feature type="domain" description="Multidrug resistance protein MdtA-like beta-barrel" evidence="6">
    <location>
        <begin position="210"/>
        <end position="290"/>
    </location>
</feature>
<dbReference type="Gene3D" id="1.10.287.470">
    <property type="entry name" value="Helix hairpin bin"/>
    <property type="match status" value="1"/>
</dbReference>
<dbReference type="Gene3D" id="2.40.50.100">
    <property type="match status" value="1"/>
</dbReference>
<feature type="coiled-coil region" evidence="4">
    <location>
        <begin position="104"/>
        <end position="162"/>
    </location>
</feature>
<dbReference type="PANTHER" id="PTHR30469">
    <property type="entry name" value="MULTIDRUG RESISTANCE PROTEIN MDTA"/>
    <property type="match status" value="1"/>
</dbReference>
<dbReference type="InterPro" id="IPR058625">
    <property type="entry name" value="MdtA-like_BSH"/>
</dbReference>
<dbReference type="Gene3D" id="2.40.30.170">
    <property type="match status" value="1"/>
</dbReference>
<dbReference type="InterPro" id="IPR058626">
    <property type="entry name" value="MdtA-like_b-barrel"/>
</dbReference>
<feature type="domain" description="Multidrug resistance protein MdtA-like barrel-sandwich hybrid" evidence="5">
    <location>
        <begin position="64"/>
        <end position="205"/>
    </location>
</feature>
<proteinExistence type="inferred from homology"/>
<dbReference type="NCBIfam" id="TIGR01730">
    <property type="entry name" value="RND_mfp"/>
    <property type="match status" value="1"/>
</dbReference>
<dbReference type="InterPro" id="IPR058627">
    <property type="entry name" value="MdtA-like_C"/>
</dbReference>
<dbReference type="Pfam" id="PF25917">
    <property type="entry name" value="BSH_RND"/>
    <property type="match status" value="1"/>
</dbReference>
<evidence type="ECO:0000313" key="9">
    <source>
        <dbReference type="Proteomes" id="UP000510822"/>
    </source>
</evidence>
<reference evidence="8 9" key="1">
    <citation type="journal article" date="2016" name="Int. J. Syst. Evol. Microbiol.">
        <title>Chitinibacter fontanus sp. nov., isolated from a spring.</title>
        <authorList>
            <person name="Sheu S.Y."/>
            <person name="Li Y.S."/>
            <person name="Young C.C."/>
            <person name="Chen W.M."/>
        </authorList>
    </citation>
    <scope>NUCLEOTIDE SEQUENCE [LARGE SCALE GENOMIC DNA]</scope>
    <source>
        <strain evidence="8 9">STM-7</strain>
    </source>
</reference>
<dbReference type="InterPro" id="IPR006143">
    <property type="entry name" value="RND_pump_MFP"/>
</dbReference>
<dbReference type="Gene3D" id="2.40.420.20">
    <property type="match status" value="1"/>
</dbReference>
<dbReference type="GO" id="GO:0015562">
    <property type="term" value="F:efflux transmembrane transporter activity"/>
    <property type="evidence" value="ECO:0007669"/>
    <property type="project" value="TreeGrafter"/>
</dbReference>
<dbReference type="Pfam" id="PF25944">
    <property type="entry name" value="Beta-barrel_RND"/>
    <property type="match status" value="1"/>
</dbReference>
<evidence type="ECO:0000256" key="4">
    <source>
        <dbReference type="SAM" id="Coils"/>
    </source>
</evidence>
<name>A0A7D5V9F1_9NEIS</name>
<dbReference type="AlphaFoldDB" id="A0A7D5V9F1"/>
<dbReference type="PROSITE" id="PS51257">
    <property type="entry name" value="PROKAR_LIPOPROTEIN"/>
    <property type="match status" value="1"/>
</dbReference>
<gene>
    <name evidence="8" type="ORF">HZU75_04815</name>
</gene>
<dbReference type="Proteomes" id="UP000510822">
    <property type="component" value="Chromosome"/>
</dbReference>
<comment type="subcellular location">
    <subcellularLocation>
        <location evidence="1">Cell membrane</location>
    </subcellularLocation>
</comment>
<evidence type="ECO:0000259" key="6">
    <source>
        <dbReference type="Pfam" id="PF25944"/>
    </source>
</evidence>
<evidence type="ECO:0000259" key="7">
    <source>
        <dbReference type="Pfam" id="PF25967"/>
    </source>
</evidence>
<dbReference type="RefSeq" id="WP_180308034.1">
    <property type="nucleotide sequence ID" value="NZ_CP058952.1"/>
</dbReference>
<keyword evidence="9" id="KW-1185">Reference proteome</keyword>
<dbReference type="EMBL" id="CP058952">
    <property type="protein sequence ID" value="QLI80900.1"/>
    <property type="molecule type" value="Genomic_DNA"/>
</dbReference>
<protein>
    <submittedName>
        <fullName evidence="8">Efflux RND transporter periplasmic adaptor subunit</fullName>
    </submittedName>
</protein>
<sequence length="381" mass="40359">MNVTRYAPVLVFTFGALLSGCGPSADKPKQGKSERPTVVQSSVVKIGELPQQISTNGHVEAVQMIEIRPQVSAQIAAIHFKEGDEVKAGQLLFTLDARNDEAQANRSKAVAAQMEAQLAEADRNLARTIELAQAKFISPSAVDTARAKAESLRAQLVAAKADQTAAAVKLSYTRIVAPFAGRTGKINIRTGALAQTNSTEPLVTLTQLDPVRISFNVPERDLSALIAAQHNTSLAVQATLPDGSTREGKLVFLDSAVDKNTGTLLAKAEFANADRQLWPGLSVGIEVQLGAEKGLIVPLQAIQTGPEQRFVYVIGEDKKAQAQNITVLRSHDGQALVEGLKPGSKVIREGGQNVRPGGMVIEASKPAKKSASQASHSGEAQ</sequence>
<accession>A0A7D5V9F1</accession>
<dbReference type="KEGG" id="cfon:HZU75_04815"/>
<dbReference type="PANTHER" id="PTHR30469:SF36">
    <property type="entry name" value="BLL3903 PROTEIN"/>
    <property type="match status" value="1"/>
</dbReference>
<evidence type="ECO:0000256" key="2">
    <source>
        <dbReference type="ARBA" id="ARBA00009477"/>
    </source>
</evidence>
<organism evidence="8 9">
    <name type="scientific">Chitinibacter fontanus</name>
    <dbReference type="NCBI Taxonomy" id="1737446"/>
    <lineage>
        <taxon>Bacteria</taxon>
        <taxon>Pseudomonadati</taxon>
        <taxon>Pseudomonadota</taxon>
        <taxon>Betaproteobacteria</taxon>
        <taxon>Neisseriales</taxon>
        <taxon>Chitinibacteraceae</taxon>
        <taxon>Chitinibacter</taxon>
    </lineage>
</organism>
<dbReference type="Pfam" id="PF25967">
    <property type="entry name" value="RND-MFP_C"/>
    <property type="match status" value="1"/>
</dbReference>
<keyword evidence="3" id="KW-0813">Transport</keyword>
<dbReference type="SUPFAM" id="SSF111369">
    <property type="entry name" value="HlyD-like secretion proteins"/>
    <property type="match status" value="1"/>
</dbReference>
<feature type="domain" description="Multidrug resistance protein MdtA-like C-terminal permuted SH3" evidence="7">
    <location>
        <begin position="295"/>
        <end position="352"/>
    </location>
</feature>
<evidence type="ECO:0000313" key="8">
    <source>
        <dbReference type="EMBL" id="QLI80900.1"/>
    </source>
</evidence>
<dbReference type="GO" id="GO:1990281">
    <property type="term" value="C:efflux pump complex"/>
    <property type="evidence" value="ECO:0007669"/>
    <property type="project" value="TreeGrafter"/>
</dbReference>
<evidence type="ECO:0000256" key="3">
    <source>
        <dbReference type="ARBA" id="ARBA00022448"/>
    </source>
</evidence>
<comment type="similarity">
    <text evidence="2">Belongs to the membrane fusion protein (MFP) (TC 8.A.1) family.</text>
</comment>
<keyword evidence="4" id="KW-0175">Coiled coil</keyword>
<evidence type="ECO:0000256" key="1">
    <source>
        <dbReference type="ARBA" id="ARBA00004236"/>
    </source>
</evidence>